<proteinExistence type="predicted"/>
<organism evidence="4 5">
    <name type="scientific">Betta splendens</name>
    <name type="common">Siamese fighting fish</name>
    <dbReference type="NCBI Taxonomy" id="158456"/>
    <lineage>
        <taxon>Eukaryota</taxon>
        <taxon>Metazoa</taxon>
        <taxon>Chordata</taxon>
        <taxon>Craniata</taxon>
        <taxon>Vertebrata</taxon>
        <taxon>Euteleostomi</taxon>
        <taxon>Actinopterygii</taxon>
        <taxon>Neopterygii</taxon>
        <taxon>Teleostei</taxon>
        <taxon>Neoteleostei</taxon>
        <taxon>Acanthomorphata</taxon>
        <taxon>Anabantaria</taxon>
        <taxon>Anabantiformes</taxon>
        <taxon>Anabantoidei</taxon>
        <taxon>Osphronemidae</taxon>
        <taxon>Betta</taxon>
    </lineage>
</organism>
<dbReference type="SUPFAM" id="SSF48726">
    <property type="entry name" value="Immunoglobulin"/>
    <property type="match status" value="1"/>
</dbReference>
<evidence type="ECO:0000259" key="3">
    <source>
        <dbReference type="PROSITE" id="PS50835"/>
    </source>
</evidence>
<dbReference type="Pfam" id="PF07686">
    <property type="entry name" value="V-set"/>
    <property type="match status" value="1"/>
</dbReference>
<evidence type="ECO:0000256" key="2">
    <source>
        <dbReference type="SAM" id="SignalP"/>
    </source>
</evidence>
<keyword evidence="2" id="KW-0732">Signal</keyword>
<dbReference type="Gene3D" id="2.60.40.10">
    <property type="entry name" value="Immunoglobulins"/>
    <property type="match status" value="1"/>
</dbReference>
<feature type="domain" description="Ig-like" evidence="3">
    <location>
        <begin position="20"/>
        <end position="134"/>
    </location>
</feature>
<dbReference type="Proteomes" id="UP000515150">
    <property type="component" value="Chromosome 16"/>
</dbReference>
<evidence type="ECO:0000313" key="4">
    <source>
        <dbReference type="Proteomes" id="UP000515150"/>
    </source>
</evidence>
<protein>
    <submittedName>
        <fullName evidence="5">CD83 antigen</fullName>
    </submittedName>
</protein>
<dbReference type="GeneID" id="114843197"/>
<dbReference type="InterPro" id="IPR013106">
    <property type="entry name" value="Ig_V-set"/>
</dbReference>
<feature type="signal peptide" evidence="2">
    <location>
        <begin position="1"/>
        <end position="21"/>
    </location>
</feature>
<dbReference type="InterPro" id="IPR003599">
    <property type="entry name" value="Ig_sub"/>
</dbReference>
<keyword evidence="1" id="KW-1133">Transmembrane helix</keyword>
<dbReference type="PANTHER" id="PTHR15193:SF1">
    <property type="entry name" value="CD83 ANTIGEN"/>
    <property type="match status" value="1"/>
</dbReference>
<dbReference type="KEGG" id="bspl:114843197"/>
<keyword evidence="4" id="KW-1185">Reference proteome</keyword>
<dbReference type="InParanoid" id="A0A6P7KS08"/>
<dbReference type="AlphaFoldDB" id="A0A6P7KS08"/>
<dbReference type="InterPro" id="IPR036179">
    <property type="entry name" value="Ig-like_dom_sf"/>
</dbReference>
<evidence type="ECO:0000313" key="5">
    <source>
        <dbReference type="RefSeq" id="XP_028985333.1"/>
    </source>
</evidence>
<gene>
    <name evidence="5" type="primary">LOC114843197</name>
</gene>
<dbReference type="InterPro" id="IPR013783">
    <property type="entry name" value="Ig-like_fold"/>
</dbReference>
<sequence length="221" mass="24297">MTANFLGVVVLVSLCVHLAPGEVVKKEATHVKSVTGADTSLQCTVEHKPGVRYRAVRWYKVQAAPAPRLNGLLTRDLSNCTTRRYRGVEREVQLKGESLSLFLPNITCNDGGMYECHLVAHVGEQNREGRVLLTVTDCPEKVAQQPVTDTYLVVLASAVLMLALLIFLISYGSLKNILKDKRGAMKTQVVLDAPLQSLHKKDLMSIYTLGPKTSTVKHVCV</sequence>
<dbReference type="SMART" id="SM00409">
    <property type="entry name" value="IG"/>
    <property type="match status" value="1"/>
</dbReference>
<name>A0A6P7KS08_BETSP</name>
<evidence type="ECO:0000256" key="1">
    <source>
        <dbReference type="SAM" id="Phobius"/>
    </source>
</evidence>
<dbReference type="PANTHER" id="PTHR15193">
    <property type="entry name" value="CD83 ANTIGEN"/>
    <property type="match status" value="1"/>
</dbReference>
<keyword evidence="1" id="KW-0812">Transmembrane</keyword>
<dbReference type="PROSITE" id="PS50835">
    <property type="entry name" value="IG_LIKE"/>
    <property type="match status" value="1"/>
</dbReference>
<dbReference type="RefSeq" id="XP_028985333.1">
    <property type="nucleotide sequence ID" value="XM_029129500.3"/>
</dbReference>
<accession>A0A6P7KS08</accession>
<keyword evidence="1" id="KW-0472">Membrane</keyword>
<feature type="transmembrane region" description="Helical" evidence="1">
    <location>
        <begin position="151"/>
        <end position="172"/>
    </location>
</feature>
<dbReference type="OrthoDB" id="9422899at2759"/>
<dbReference type="InterPro" id="IPR007110">
    <property type="entry name" value="Ig-like_dom"/>
</dbReference>
<reference evidence="5" key="1">
    <citation type="submission" date="2025-08" db="UniProtKB">
        <authorList>
            <consortium name="RefSeq"/>
        </authorList>
    </citation>
    <scope>IDENTIFICATION</scope>
</reference>
<feature type="chain" id="PRO_5028148445" evidence="2">
    <location>
        <begin position="22"/>
        <end position="221"/>
    </location>
</feature>